<dbReference type="Pfam" id="PF00483">
    <property type="entry name" value="NTP_transferase"/>
    <property type="match status" value="1"/>
</dbReference>
<name>A0AB39JFF4_9VIRU</name>
<dbReference type="PANTHER" id="PTHR43584">
    <property type="entry name" value="NUCLEOTIDYL TRANSFERASE"/>
    <property type="match status" value="1"/>
</dbReference>
<evidence type="ECO:0000313" key="4">
    <source>
        <dbReference type="EMBL" id="XDO02329.1"/>
    </source>
</evidence>
<dbReference type="Gene3D" id="3.90.550.10">
    <property type="entry name" value="Spore Coat Polysaccharide Biosynthesis Protein SpsA, Chain A"/>
    <property type="match status" value="2"/>
</dbReference>
<evidence type="ECO:0000256" key="1">
    <source>
        <dbReference type="ARBA" id="ARBA00022679"/>
    </source>
</evidence>
<dbReference type="GO" id="GO:0016779">
    <property type="term" value="F:nucleotidyltransferase activity"/>
    <property type="evidence" value="ECO:0007669"/>
    <property type="project" value="UniProtKB-KW"/>
</dbReference>
<dbReference type="SUPFAM" id="SSF53448">
    <property type="entry name" value="Nucleotide-diphospho-sugar transferases"/>
    <property type="match status" value="2"/>
</dbReference>
<gene>
    <name evidence="4" type="ORF">FloV-SA2_00511</name>
</gene>
<sequence length="520" mass="61145">MKIIIPMSGIGRRFVEAGYIEPKPLIIIEKKPIIEHVVNLFDKKNDDFVFICNDYHLKNTEMRNILKSIVPDCKIYEVSVENRKGPVDAVMQIAEKEINDDDEIIISYCDYGTQWNYKNFKDEVAKYSLDGSIPSYINFHPHMLGSDNYAFIKEEDKNFIAIQEKKPFTNNKMNEYASNGTYYFKSGKIVKKYFQELINKNISTNGEYYCSMVYNLMKQDNLNIRVFEIEKMLQWGTPKDLEEYLIWSNYFLKRNHNFNKNYVDKNDTTLILPMAGAGSRFSKEGYTIPKPLLDIEGLPMIIQAVKCLPNTSNQIFIGQKYHYEKYNIDNKIKEFYPNAKTIGIDYITEGQACTTDIAFQTFDIPLEKPLLVSACDNGVYYDMAEYNRLLDDSNVDIIIWSFSNNPTSKLFPHMYAWLDVDENNYIKRVSIKKPFDDVENKNAIIGTMYFKKASYFKEGLNNIYEMNNRTNNEFYIDNMIEPLVNMGYKIKIFNVTNYLCWGTPNDYRTYQYWLEYFTNI</sequence>
<organism evidence="4">
    <name type="scientific">Florenciella sp. virus SA2</name>
    <dbReference type="NCBI Taxonomy" id="3240092"/>
    <lineage>
        <taxon>Viruses</taxon>
    </lineage>
</organism>
<accession>A0AB39JFF4</accession>
<reference evidence="4" key="1">
    <citation type="submission" date="2024-03" db="EMBL/GenBank/DDBJ databases">
        <title>Eukaryotic viruses encode the ribosomal protein eL40.</title>
        <authorList>
            <person name="Thomy J."/>
            <person name="Schvarcz C.R."/>
            <person name="McBeain K.A."/>
            <person name="Edwards K.F."/>
            <person name="Steward G.F."/>
        </authorList>
    </citation>
    <scope>NUCLEOTIDE SEQUENCE</scope>
    <source>
        <strain evidence="4">FloV-SA2</strain>
    </source>
</reference>
<evidence type="ECO:0000259" key="3">
    <source>
        <dbReference type="Pfam" id="PF00483"/>
    </source>
</evidence>
<dbReference type="InterPro" id="IPR029044">
    <property type="entry name" value="Nucleotide-diphossugar_trans"/>
</dbReference>
<keyword evidence="2" id="KW-0548">Nucleotidyltransferase</keyword>
<feature type="domain" description="Nucleotidyl transferase" evidence="3">
    <location>
        <begin position="7"/>
        <end position="195"/>
    </location>
</feature>
<dbReference type="InterPro" id="IPR005835">
    <property type="entry name" value="NTP_transferase_dom"/>
</dbReference>
<proteinExistence type="predicted"/>
<protein>
    <submittedName>
        <fullName evidence="4">Ntp Transferase Domain-Containing Protein</fullName>
    </submittedName>
</protein>
<dbReference type="EMBL" id="PP542043">
    <property type="protein sequence ID" value="XDO02329.1"/>
    <property type="molecule type" value="Genomic_DNA"/>
</dbReference>
<evidence type="ECO:0000256" key="2">
    <source>
        <dbReference type="ARBA" id="ARBA00022695"/>
    </source>
</evidence>
<dbReference type="InterPro" id="IPR050065">
    <property type="entry name" value="GlmU-like"/>
</dbReference>
<keyword evidence="1 4" id="KW-0808">Transferase</keyword>
<dbReference type="PANTHER" id="PTHR43584:SF8">
    <property type="entry name" value="N-ACETYLMURAMATE ALPHA-1-PHOSPHATE URIDYLYLTRANSFERASE"/>
    <property type="match status" value="1"/>
</dbReference>